<reference evidence="2" key="1">
    <citation type="submission" date="2018-05" db="EMBL/GenBank/DDBJ databases">
        <authorList>
            <person name="Lanie J.A."/>
            <person name="Ng W.-L."/>
            <person name="Kazmierczak K.M."/>
            <person name="Andrzejewski T.M."/>
            <person name="Davidsen T.M."/>
            <person name="Wayne K.J."/>
            <person name="Tettelin H."/>
            <person name="Glass J.I."/>
            <person name="Rusch D."/>
            <person name="Podicherti R."/>
            <person name="Tsui H.-C.T."/>
            <person name="Winkler M.E."/>
        </authorList>
    </citation>
    <scope>NUCLEOTIDE SEQUENCE</scope>
</reference>
<gene>
    <name evidence="2" type="ORF">METZ01_LOCUS187211</name>
</gene>
<name>A0A382D9P5_9ZZZZ</name>
<sequence length="65" mass="7252">MKGDGLIDASQLGIGDGQIEVKIYAWTNKTKGGDKYLKISLRPKEDKVEKQVEAPEEDDDDDLPF</sequence>
<dbReference type="AlphaFoldDB" id="A0A382D9P5"/>
<evidence type="ECO:0000313" key="2">
    <source>
        <dbReference type="EMBL" id="SVB34357.1"/>
    </source>
</evidence>
<evidence type="ECO:0000256" key="1">
    <source>
        <dbReference type="SAM" id="MobiDB-lite"/>
    </source>
</evidence>
<feature type="compositionally biased region" description="Acidic residues" evidence="1">
    <location>
        <begin position="54"/>
        <end position="65"/>
    </location>
</feature>
<feature type="region of interest" description="Disordered" evidence="1">
    <location>
        <begin position="44"/>
        <end position="65"/>
    </location>
</feature>
<protein>
    <submittedName>
        <fullName evidence="2">Uncharacterized protein</fullName>
    </submittedName>
</protein>
<feature type="compositionally biased region" description="Basic and acidic residues" evidence="1">
    <location>
        <begin position="44"/>
        <end position="53"/>
    </location>
</feature>
<proteinExistence type="predicted"/>
<accession>A0A382D9P5</accession>
<organism evidence="2">
    <name type="scientific">marine metagenome</name>
    <dbReference type="NCBI Taxonomy" id="408172"/>
    <lineage>
        <taxon>unclassified sequences</taxon>
        <taxon>metagenomes</taxon>
        <taxon>ecological metagenomes</taxon>
    </lineage>
</organism>
<dbReference type="EMBL" id="UINC01038005">
    <property type="protein sequence ID" value="SVB34357.1"/>
    <property type="molecule type" value="Genomic_DNA"/>
</dbReference>